<dbReference type="Proteomes" id="UP001321473">
    <property type="component" value="Unassembled WGS sequence"/>
</dbReference>
<evidence type="ECO:0000313" key="1">
    <source>
        <dbReference type="EMBL" id="KAK8769878.1"/>
    </source>
</evidence>
<proteinExistence type="predicted"/>
<name>A0AAQ4E5B4_AMBAM</name>
<comment type="caution">
    <text evidence="1">The sequence shown here is derived from an EMBL/GenBank/DDBJ whole genome shotgun (WGS) entry which is preliminary data.</text>
</comment>
<accession>A0AAQ4E5B4</accession>
<organism evidence="1 2">
    <name type="scientific">Amblyomma americanum</name>
    <name type="common">Lone star tick</name>
    <dbReference type="NCBI Taxonomy" id="6943"/>
    <lineage>
        <taxon>Eukaryota</taxon>
        <taxon>Metazoa</taxon>
        <taxon>Ecdysozoa</taxon>
        <taxon>Arthropoda</taxon>
        <taxon>Chelicerata</taxon>
        <taxon>Arachnida</taxon>
        <taxon>Acari</taxon>
        <taxon>Parasitiformes</taxon>
        <taxon>Ixodida</taxon>
        <taxon>Ixodoidea</taxon>
        <taxon>Ixodidae</taxon>
        <taxon>Amblyomminae</taxon>
        <taxon>Amblyomma</taxon>
    </lineage>
</organism>
<dbReference type="AlphaFoldDB" id="A0AAQ4E5B4"/>
<keyword evidence="2" id="KW-1185">Reference proteome</keyword>
<evidence type="ECO:0000313" key="2">
    <source>
        <dbReference type="Proteomes" id="UP001321473"/>
    </source>
</evidence>
<dbReference type="EMBL" id="JARKHS020021946">
    <property type="protein sequence ID" value="KAK8769878.1"/>
    <property type="molecule type" value="Genomic_DNA"/>
</dbReference>
<sequence>MYVPAILLSDAMFVRDDAVPALDLATLGFRLLVAWLRGQSEARPDLLEDLKESSQCLWLKLETPVDLHLSEEAVREVVVNHWALSVAFLASQLPRRRGDLVNDVLSDRVFFWRFCQSLCGDALHKDACSFVVHHVQGFKDTFMCPNSATPPC</sequence>
<gene>
    <name evidence="1" type="ORF">V5799_013657</name>
</gene>
<reference evidence="1 2" key="1">
    <citation type="journal article" date="2023" name="Arcadia Sci">
        <title>De novo assembly of a long-read Amblyomma americanum tick genome.</title>
        <authorList>
            <person name="Chou S."/>
            <person name="Poskanzer K.E."/>
            <person name="Rollins M."/>
            <person name="Thuy-Boun P.S."/>
        </authorList>
    </citation>
    <scope>NUCLEOTIDE SEQUENCE [LARGE SCALE GENOMIC DNA]</scope>
    <source>
        <strain evidence="1">F_SG_1</strain>
        <tissue evidence="1">Salivary glands</tissue>
    </source>
</reference>
<protein>
    <submittedName>
        <fullName evidence="1">Uncharacterized protein</fullName>
    </submittedName>
</protein>